<dbReference type="InterPro" id="IPR056881">
    <property type="entry name" value="Mug62_dom"/>
</dbReference>
<feature type="compositionally biased region" description="Polar residues" evidence="1">
    <location>
        <begin position="641"/>
        <end position="650"/>
    </location>
</feature>
<dbReference type="Pfam" id="PF06464">
    <property type="entry name" value="DMAP_binding"/>
    <property type="match status" value="1"/>
</dbReference>
<accession>A0A2T0FHY7</accession>
<gene>
    <name evidence="3" type="ORF">B9G98_02233</name>
</gene>
<dbReference type="Gene3D" id="3.40.50.12780">
    <property type="entry name" value="N-terminal domain of ligase-like"/>
    <property type="match status" value="3"/>
</dbReference>
<evidence type="ECO:0000256" key="1">
    <source>
        <dbReference type="SAM" id="MobiDB-lite"/>
    </source>
</evidence>
<evidence type="ECO:0000313" key="3">
    <source>
        <dbReference type="EMBL" id="PRT54613.1"/>
    </source>
</evidence>
<dbReference type="Pfam" id="PF00501">
    <property type="entry name" value="AMP-binding"/>
    <property type="match status" value="2"/>
</dbReference>
<dbReference type="RefSeq" id="XP_024664558.1">
    <property type="nucleotide sequence ID" value="XM_024808790.1"/>
</dbReference>
<dbReference type="OrthoDB" id="69964at2759"/>
<evidence type="ECO:0000259" key="2">
    <source>
        <dbReference type="PROSITE" id="PS51912"/>
    </source>
</evidence>
<dbReference type="InterPro" id="IPR010506">
    <property type="entry name" value="DMAP1-bd"/>
</dbReference>
<dbReference type="Proteomes" id="UP000238350">
    <property type="component" value="Unassembled WGS sequence"/>
</dbReference>
<dbReference type="Gene3D" id="3.30.300.30">
    <property type="match status" value="1"/>
</dbReference>
<proteinExistence type="predicted"/>
<reference evidence="3 4" key="1">
    <citation type="submission" date="2017-04" db="EMBL/GenBank/DDBJ databases">
        <title>Genome sequencing of [Candida] sorbophila.</title>
        <authorList>
            <person name="Ahn J.O."/>
        </authorList>
    </citation>
    <scope>NUCLEOTIDE SEQUENCE [LARGE SCALE GENOMIC DNA]</scope>
    <source>
        <strain evidence="3 4">DS02</strain>
    </source>
</reference>
<organism evidence="3 4">
    <name type="scientific">Wickerhamiella sorbophila</name>
    <dbReference type="NCBI Taxonomy" id="45607"/>
    <lineage>
        <taxon>Eukaryota</taxon>
        <taxon>Fungi</taxon>
        <taxon>Dikarya</taxon>
        <taxon>Ascomycota</taxon>
        <taxon>Saccharomycotina</taxon>
        <taxon>Dipodascomycetes</taxon>
        <taxon>Dipodascales</taxon>
        <taxon>Trichomonascaceae</taxon>
        <taxon>Wickerhamiella</taxon>
    </lineage>
</organism>
<dbReference type="InterPro" id="IPR000873">
    <property type="entry name" value="AMP-dep_synth/lig_dom"/>
</dbReference>
<name>A0A2T0FHY7_9ASCO</name>
<dbReference type="PANTHER" id="PTHR22754">
    <property type="entry name" value="DISCO-INTERACTING PROTEIN 2 DIP2 -RELATED"/>
    <property type="match status" value="1"/>
</dbReference>
<dbReference type="Pfam" id="PF24919">
    <property type="entry name" value="Mug62"/>
    <property type="match status" value="1"/>
</dbReference>
<dbReference type="EMBL" id="NDIQ01000021">
    <property type="protein sequence ID" value="PRT54613.1"/>
    <property type="molecule type" value="Genomic_DNA"/>
</dbReference>
<feature type="region of interest" description="Disordered" evidence="1">
    <location>
        <begin position="60"/>
        <end position="83"/>
    </location>
</feature>
<protein>
    <submittedName>
        <fullName evidence="3">Uncharacterized protein C56F8.02</fullName>
    </submittedName>
</protein>
<dbReference type="InterPro" id="IPR042099">
    <property type="entry name" value="ANL_N_sf"/>
</dbReference>
<keyword evidence="4" id="KW-1185">Reference proteome</keyword>
<comment type="caution">
    <text evidence="3">The sequence shown here is derived from an EMBL/GenBank/DDBJ whole genome shotgun (WGS) entry which is preliminary data.</text>
</comment>
<dbReference type="GeneID" id="36515981"/>
<dbReference type="InterPro" id="IPR045851">
    <property type="entry name" value="AMP-bd_C_sf"/>
</dbReference>
<dbReference type="STRING" id="45607.A0A2T0FHY7"/>
<evidence type="ECO:0000313" key="4">
    <source>
        <dbReference type="Proteomes" id="UP000238350"/>
    </source>
</evidence>
<dbReference type="Pfam" id="PF23024">
    <property type="entry name" value="AMP-dom_DIP2-like"/>
    <property type="match status" value="1"/>
</dbReference>
<dbReference type="SUPFAM" id="SSF56801">
    <property type="entry name" value="Acetyl-CoA synthetase-like"/>
    <property type="match status" value="2"/>
</dbReference>
<dbReference type="PROSITE" id="PS51912">
    <property type="entry name" value="DMAP1_BIND"/>
    <property type="match status" value="1"/>
</dbReference>
<dbReference type="PANTHER" id="PTHR22754:SF32">
    <property type="entry name" value="DISCO-INTERACTING PROTEIN 2"/>
    <property type="match status" value="1"/>
</dbReference>
<feature type="domain" description="DMAP1-binding" evidence="2">
    <location>
        <begin position="7"/>
        <end position="127"/>
    </location>
</feature>
<feature type="region of interest" description="Disordered" evidence="1">
    <location>
        <begin position="639"/>
        <end position="662"/>
    </location>
</feature>
<sequence length="1449" mass="160353">MDVDLSVPDGAPPDITARLLELRQELEEGDITAKGYRKHREQVIAKWLASQEHTDYAASVYSGAPSSRSRRRQSAGESIGSHPIPEMLQSLQSQGVGPSSSRLPLPEIAAISGPLQRPLPPRGIPESANTDPLNTGVRLTKFDNLPSILRHRGRTNADVAAFMVLDKKGKEHQSITWSKLASKSEKVGQMLRDQSGLFRGDRVILLYAEYEPIEFIIAMMGCFLAGLVAVPVSPHQPAELSKILSMTQCHLVLTTETQLKLFQKNHSEKFAQLKDVQFWKTTDWGSYAPPKRGADLPALQVPDLAYIDYAYSPTGDLRGVVMSHRTLLHQMQGLMAILRSRDVYTGKVRRGTDRLLCSLDIRRSTGLIMGVLLTVYSGNCAYILTKTAMAVPGLYAHVATRNRVSMLLSDYPALKQVCYNYQSAPQATRNFSKKQKIDLSTLRWCLIDAATVDAEFQMVLADRWLKPLGNAAARDIVAPMLTLTEHGGMVIAMRDFLAVPDGGDALDAGELYLDREALKRNKVQIKLGGGGPTNTSDTLAIVPFGFPLPDATVAVVDPETGILAGEMTVGELWIDSPSLSGGFWGLAEDTESTFHARCFDEKGALPLEFLRTGLLGFIEDGLVYVIGLTEDRLVYIPSPTSPVSSSGANNSTPSPIESSPSYSKSDYVYEYSPHLSSTIMHSVQGRIYDCCVFQMPLAGRLLSILVLETPDAVPPPAVTAMTAPLAHAAATKQETTREQTLDLMCQRGIAVLEQVHQFPIYCAIATWPNATPRVLRAGRPDIAKILASHQVLHGRFSAAYVRFNAKSIADSLPRGQDPVGGIWSPAISHIRNETLGEADKQYSGVDMRTKVLDDRTQHDLTSFESLVHLFQWRVARQPDELAYQTLSSSTKSGAETSWRKLDQRVAATVQYLRDHLRAQAGDIAVLMYTHSEDFVVAVLACFFMGISVLPLSPLNTDRLDEDLQSLYRLIKRFRVTLLLGNHETWQLMDDKQVTHYLKHRRLVVPKIHNTAKVKVLATHTCKSYKMPPRALKTDFAALVWLYWSPDHELTASHISHQALLGMCKIQKETCQMTSRKPVIGCVRSVSGLGFLYTVCLGIYVGMSTLLVSPVDYANNPSSYFLTASRYKVKDGYATVQMLEHACRASKPRNYTLSELTNLIVPMNGRTNTSIVNDMRLAFAAVELETISVNLAYGTDTNPMITTRSYMLVDGIEIWLDPVALRQGYVSVVNPMNCSDALYLLDSGMVPINTQIAIVNPETRCLCRTGEFGEIWVVSDANQTAYYKRDGTTNDQIMSAVIADGDPEVKYMRTGDFGFLHTVVRGLDVEMQVLFVLGAIADTIEVNGLQHFVYDVEADIEKHDQVDSAVLFTANNMNVVVAETSSDKRYLPSLGTWIANSILEEHEFLPDVVAFIGKGQMPKSRLKEKQRKTLITKYVENKLTIAGQYGVNMR</sequence>
<feature type="compositionally biased region" description="Low complexity" evidence="1">
    <location>
        <begin position="651"/>
        <end position="662"/>
    </location>
</feature>
<dbReference type="InterPro" id="IPR025110">
    <property type="entry name" value="AMP-bd_C"/>
</dbReference>
<dbReference type="GO" id="GO:0005829">
    <property type="term" value="C:cytosol"/>
    <property type="evidence" value="ECO:0007669"/>
    <property type="project" value="TreeGrafter"/>
</dbReference>